<feature type="compositionally biased region" description="Low complexity" evidence="1">
    <location>
        <begin position="32"/>
        <end position="42"/>
    </location>
</feature>
<name>A0A8D8P9R3_CULPI</name>
<reference evidence="2" key="1">
    <citation type="submission" date="2021-05" db="EMBL/GenBank/DDBJ databases">
        <authorList>
            <person name="Alioto T."/>
            <person name="Alioto T."/>
            <person name="Gomez Garrido J."/>
        </authorList>
    </citation>
    <scope>NUCLEOTIDE SEQUENCE</scope>
</reference>
<sequence length="138" mass="15596">MGGQIRHVRVLLSKQTPIERLHGPVRWNLLRRSTTQTQTRTLAAGVPHQAGAANNQVPASPKRPSILLRRGPGRNQGRSRSDAERPQKSQRRNAPLTARRLRRSNRHPRRRSSAGLVPRVGQQTDPHQERTRTARLSV</sequence>
<dbReference type="EMBL" id="HBUE01331138">
    <property type="protein sequence ID" value="CAG6593288.1"/>
    <property type="molecule type" value="Transcribed_RNA"/>
</dbReference>
<feature type="region of interest" description="Disordered" evidence="1">
    <location>
        <begin position="32"/>
        <end position="138"/>
    </location>
</feature>
<accession>A0A8D8P9R3</accession>
<dbReference type="AlphaFoldDB" id="A0A8D8P9R3"/>
<feature type="compositionally biased region" description="Basic residues" evidence="1">
    <location>
        <begin position="99"/>
        <end position="112"/>
    </location>
</feature>
<proteinExistence type="predicted"/>
<dbReference type="EMBL" id="HBUE01224433">
    <property type="protein sequence ID" value="CAG6541215.1"/>
    <property type="molecule type" value="Transcribed_RNA"/>
</dbReference>
<evidence type="ECO:0000313" key="2">
    <source>
        <dbReference type="EMBL" id="CAG6593288.1"/>
    </source>
</evidence>
<evidence type="ECO:0000256" key="1">
    <source>
        <dbReference type="SAM" id="MobiDB-lite"/>
    </source>
</evidence>
<organism evidence="2">
    <name type="scientific">Culex pipiens</name>
    <name type="common">House mosquito</name>
    <dbReference type="NCBI Taxonomy" id="7175"/>
    <lineage>
        <taxon>Eukaryota</taxon>
        <taxon>Metazoa</taxon>
        <taxon>Ecdysozoa</taxon>
        <taxon>Arthropoda</taxon>
        <taxon>Hexapoda</taxon>
        <taxon>Insecta</taxon>
        <taxon>Pterygota</taxon>
        <taxon>Neoptera</taxon>
        <taxon>Endopterygota</taxon>
        <taxon>Diptera</taxon>
        <taxon>Nematocera</taxon>
        <taxon>Culicoidea</taxon>
        <taxon>Culicidae</taxon>
        <taxon>Culicinae</taxon>
        <taxon>Culicini</taxon>
        <taxon>Culex</taxon>
        <taxon>Culex</taxon>
    </lineage>
</organism>
<protein>
    <submittedName>
        <fullName evidence="2">(northern house mosquito) hypothetical protein</fullName>
    </submittedName>
</protein>